<protein>
    <submittedName>
        <fullName evidence="2">Uncharacterized protein</fullName>
    </submittedName>
</protein>
<feature type="compositionally biased region" description="Basic residues" evidence="1">
    <location>
        <begin position="21"/>
        <end position="47"/>
    </location>
</feature>
<name>A0A9N8PXK1_CHRIL</name>
<feature type="compositionally biased region" description="Low complexity" evidence="1">
    <location>
        <begin position="97"/>
        <end position="110"/>
    </location>
</feature>
<gene>
    <name evidence="2" type="ORF">CINC_LOCUS11915</name>
</gene>
<sequence length="147" mass="15753">MGRSFTIISELRAPADSGGRSARRARRARRASRACRARRTGRARRTRGCCQASHQLRFLPTDRAPSTSSPASGARCSRSLPARCPRCPSGPDRCPARGRPASGPSSPSGPDLCPTRGTEVPLSGVVWGILRGLRPRMVNHDVITSPV</sequence>
<proteinExistence type="predicted"/>
<organism evidence="2 3">
    <name type="scientific">Chrysodeixis includens</name>
    <name type="common">Soybean looper</name>
    <name type="synonym">Pseudoplusia includens</name>
    <dbReference type="NCBI Taxonomy" id="689277"/>
    <lineage>
        <taxon>Eukaryota</taxon>
        <taxon>Metazoa</taxon>
        <taxon>Ecdysozoa</taxon>
        <taxon>Arthropoda</taxon>
        <taxon>Hexapoda</taxon>
        <taxon>Insecta</taxon>
        <taxon>Pterygota</taxon>
        <taxon>Neoptera</taxon>
        <taxon>Endopterygota</taxon>
        <taxon>Lepidoptera</taxon>
        <taxon>Glossata</taxon>
        <taxon>Ditrysia</taxon>
        <taxon>Noctuoidea</taxon>
        <taxon>Noctuidae</taxon>
        <taxon>Plusiinae</taxon>
        <taxon>Chrysodeixis</taxon>
    </lineage>
</organism>
<accession>A0A9N8PXK1</accession>
<evidence type="ECO:0000313" key="2">
    <source>
        <dbReference type="EMBL" id="CAD0197635.1"/>
    </source>
</evidence>
<feature type="region of interest" description="Disordered" evidence="1">
    <location>
        <begin position="1"/>
        <end position="117"/>
    </location>
</feature>
<evidence type="ECO:0000313" key="3">
    <source>
        <dbReference type="Proteomes" id="UP001154114"/>
    </source>
</evidence>
<reference evidence="2" key="1">
    <citation type="submission" date="2021-12" db="EMBL/GenBank/DDBJ databases">
        <authorList>
            <person name="King R."/>
        </authorList>
    </citation>
    <scope>NUCLEOTIDE SEQUENCE</scope>
</reference>
<keyword evidence="3" id="KW-1185">Reference proteome</keyword>
<dbReference type="AlphaFoldDB" id="A0A9N8PXK1"/>
<evidence type="ECO:0000256" key="1">
    <source>
        <dbReference type="SAM" id="MobiDB-lite"/>
    </source>
</evidence>
<dbReference type="Proteomes" id="UP001154114">
    <property type="component" value="Chromosome 7"/>
</dbReference>
<dbReference type="EMBL" id="LR824010">
    <property type="protein sequence ID" value="CAD0197635.1"/>
    <property type="molecule type" value="Genomic_DNA"/>
</dbReference>